<comment type="caution">
    <text evidence="3">The sequence shown here is derived from an EMBL/GenBank/DDBJ whole genome shotgun (WGS) entry which is preliminary data.</text>
</comment>
<accession>A0ABV1Y876</accession>
<evidence type="ECO:0000313" key="4">
    <source>
        <dbReference type="Proteomes" id="UP001486207"/>
    </source>
</evidence>
<evidence type="ECO:0000256" key="1">
    <source>
        <dbReference type="ARBA" id="ARBA00022737"/>
    </source>
</evidence>
<gene>
    <name evidence="3" type="ORF">ABT384_45380</name>
</gene>
<dbReference type="InterPro" id="IPR022385">
    <property type="entry name" value="Rhs_assc_core"/>
</dbReference>
<reference evidence="3 4" key="1">
    <citation type="submission" date="2024-06" db="EMBL/GenBank/DDBJ databases">
        <title>The Natural Products Discovery Center: Release of the First 8490 Sequenced Strains for Exploring Actinobacteria Biosynthetic Diversity.</title>
        <authorList>
            <person name="Kalkreuter E."/>
            <person name="Kautsar S.A."/>
            <person name="Yang D."/>
            <person name="Bader C.D."/>
            <person name="Teijaro C.N."/>
            <person name="Fluegel L."/>
            <person name="Davis C.M."/>
            <person name="Simpson J.R."/>
            <person name="Lauterbach L."/>
            <person name="Steele A.D."/>
            <person name="Gui C."/>
            <person name="Meng S."/>
            <person name="Li G."/>
            <person name="Viehrig K."/>
            <person name="Ye F."/>
            <person name="Su P."/>
            <person name="Kiefer A.F."/>
            <person name="Nichols A."/>
            <person name="Cepeda A.J."/>
            <person name="Yan W."/>
            <person name="Fan B."/>
            <person name="Jiang Y."/>
            <person name="Adhikari A."/>
            <person name="Zheng C.-J."/>
            <person name="Schuster L."/>
            <person name="Cowan T.M."/>
            <person name="Smanski M.J."/>
            <person name="Chevrette M.G."/>
            <person name="De Carvalho L.P.S."/>
            <person name="Shen B."/>
        </authorList>
    </citation>
    <scope>NUCLEOTIDE SEQUENCE [LARGE SCALE GENOMIC DNA]</scope>
    <source>
        <strain evidence="3 4">NPDC000155</strain>
    </source>
</reference>
<evidence type="ECO:0000313" key="3">
    <source>
        <dbReference type="EMBL" id="MER7379830.1"/>
    </source>
</evidence>
<keyword evidence="4" id="KW-1185">Reference proteome</keyword>
<dbReference type="RefSeq" id="WP_350897165.1">
    <property type="nucleotide sequence ID" value="NZ_JBEPFB010000040.1"/>
</dbReference>
<dbReference type="EMBL" id="JBEPFB010000040">
    <property type="protein sequence ID" value="MER7379830.1"/>
    <property type="molecule type" value="Genomic_DNA"/>
</dbReference>
<dbReference type="Pfam" id="PF25023">
    <property type="entry name" value="TEN_YD-shell"/>
    <property type="match status" value="1"/>
</dbReference>
<name>A0ABV1Y876_9ACTN</name>
<dbReference type="InterPro" id="IPR056823">
    <property type="entry name" value="TEN-like_YD-shell"/>
</dbReference>
<keyword evidence="1" id="KW-0677">Repeat</keyword>
<dbReference type="Gene3D" id="2.180.10.10">
    <property type="entry name" value="RHS repeat-associated core"/>
    <property type="match status" value="1"/>
</dbReference>
<proteinExistence type="predicted"/>
<protein>
    <submittedName>
        <fullName evidence="3">RHS repeat-associated core domain-containing protein</fullName>
    </submittedName>
</protein>
<feature type="domain" description="Teneurin-like YD-shell" evidence="2">
    <location>
        <begin position="14"/>
        <end position="66"/>
    </location>
</feature>
<organism evidence="3 4">
    <name type="scientific">Streptomyces lanatus</name>
    <dbReference type="NCBI Taxonomy" id="66900"/>
    <lineage>
        <taxon>Bacteria</taxon>
        <taxon>Bacillati</taxon>
        <taxon>Actinomycetota</taxon>
        <taxon>Actinomycetes</taxon>
        <taxon>Kitasatosporales</taxon>
        <taxon>Streptomycetaceae</taxon>
        <taxon>Streptomyces</taxon>
    </lineage>
</organism>
<evidence type="ECO:0000259" key="2">
    <source>
        <dbReference type="Pfam" id="PF25023"/>
    </source>
</evidence>
<dbReference type="NCBIfam" id="TIGR03696">
    <property type="entry name" value="Rhs_assc_core"/>
    <property type="match status" value="1"/>
</dbReference>
<dbReference type="InterPro" id="IPR050708">
    <property type="entry name" value="T6SS_VgrG/RHS"/>
</dbReference>
<dbReference type="Proteomes" id="UP001486207">
    <property type="component" value="Unassembled WGS sequence"/>
</dbReference>
<dbReference type="PANTHER" id="PTHR32305:SF17">
    <property type="entry name" value="TRNA NUCLEASE WAPA"/>
    <property type="match status" value="1"/>
</dbReference>
<sequence>MCSEETEAIPGTRGFVGGTADPTGLVHLGAREYDPTLGRFLSVDPVIDINAPAQMNAYSYAHNNPVTKSDPSGLCPADLCGIGYPIGGTGTGTSKKNPVRYIQDGPVDPGGLNTSTCHRGCCCDGMPSHHSSAFTGDDGRTLTRFIVEAAAGERIPFQPGGHHG</sequence>
<dbReference type="PANTHER" id="PTHR32305">
    <property type="match status" value="1"/>
</dbReference>